<evidence type="ECO:0000313" key="2">
    <source>
        <dbReference type="Proteomes" id="UP001158067"/>
    </source>
</evidence>
<gene>
    <name evidence="1" type="ORF">SAMN06265222_12520</name>
</gene>
<evidence type="ECO:0000313" key="1">
    <source>
        <dbReference type="EMBL" id="SMP78264.1"/>
    </source>
</evidence>
<name>A0ABY1QRC5_9BACT</name>
<comment type="caution">
    <text evidence="1">The sequence shown here is derived from an EMBL/GenBank/DDBJ whole genome shotgun (WGS) entry which is preliminary data.</text>
</comment>
<reference evidence="1 2" key="1">
    <citation type="submission" date="2017-05" db="EMBL/GenBank/DDBJ databases">
        <authorList>
            <person name="Varghese N."/>
            <person name="Submissions S."/>
        </authorList>
    </citation>
    <scope>NUCLEOTIDE SEQUENCE [LARGE SCALE GENOMIC DNA]</scope>
    <source>
        <strain evidence="1 2">DSM 25457</strain>
    </source>
</reference>
<dbReference type="Proteomes" id="UP001158067">
    <property type="component" value="Unassembled WGS sequence"/>
</dbReference>
<sequence>MRFSFHSLLCVTLVFALLIGAGLWLKRNLEHGVGVAYASWGCGDLLVDFLESNSDRWPNDDADLERFYTNSGKQYVGIGSYSYLKRNFVIDFDFDPATDSASWIADPVAERVVRYRDGGPSYVAGHEANSRVLTYLINNQAVIGSGGEPSRAPEDGFCGLPHVNSTVRPR</sequence>
<dbReference type="EMBL" id="FXUG01000025">
    <property type="protein sequence ID" value="SMP78264.1"/>
    <property type="molecule type" value="Genomic_DNA"/>
</dbReference>
<protein>
    <submittedName>
        <fullName evidence="1">Uncharacterized protein</fullName>
    </submittedName>
</protein>
<accession>A0ABY1QRC5</accession>
<keyword evidence="2" id="KW-1185">Reference proteome</keyword>
<organism evidence="1 2">
    <name type="scientific">Neorhodopirellula lusitana</name>
    <dbReference type="NCBI Taxonomy" id="445327"/>
    <lineage>
        <taxon>Bacteria</taxon>
        <taxon>Pseudomonadati</taxon>
        <taxon>Planctomycetota</taxon>
        <taxon>Planctomycetia</taxon>
        <taxon>Pirellulales</taxon>
        <taxon>Pirellulaceae</taxon>
        <taxon>Neorhodopirellula</taxon>
    </lineage>
</organism>
<proteinExistence type="predicted"/>
<dbReference type="RefSeq" id="WP_283435478.1">
    <property type="nucleotide sequence ID" value="NZ_FXUG01000025.1"/>
</dbReference>